<keyword evidence="12" id="KW-0170">Cobalt</keyword>
<feature type="transmembrane region" description="Helical" evidence="13">
    <location>
        <begin position="61"/>
        <end position="82"/>
    </location>
</feature>
<comment type="function">
    <text evidence="1">Efflux system for nickel and cobalt.</text>
</comment>
<sequence length="381" mass="39858">MFRVIARPAFWVPLAAVVALAALVYRLGWWQQFSVQVVLWQGKLYRELVEAMTALHQAPTLTTWGVLLGVSFGYGVFHAAGPGHGKVVLSTYLASQGGAWRRALGLSVLASLLQGVMAIAIISVLVFGLGWLTRQAMGSIDQAELVSFVVVSLVGLWLCVRSLRRLYVLERLPQASSASTEGQGSAAVPFTANAGSTLTPMARSTAAASISFSPSPVRPLAPSRAETPHHAHGTGCGCGHDHHIDPHTASDWRVALITVLSIGIRPCSGAVLLLGAAALLDQFGKGVVAVLAMSLGTSLTVSSLALLSVFARDWVKRHLKPAKRPHVWQGWIGLLGGTLILAFGLSLTAAQWQQGGSSAPPMLGTPPSPSAKSGGLGPLGG</sequence>
<evidence type="ECO:0000256" key="12">
    <source>
        <dbReference type="ARBA" id="ARBA00023285"/>
    </source>
</evidence>
<evidence type="ECO:0000256" key="3">
    <source>
        <dbReference type="ARBA" id="ARBA00022426"/>
    </source>
</evidence>
<evidence type="ECO:0000256" key="9">
    <source>
        <dbReference type="ARBA" id="ARBA00023065"/>
    </source>
</evidence>
<comment type="similarity">
    <text evidence="13">Belongs to the NiCoT transporter (TC 2.A.52) family.</text>
</comment>
<comment type="caution">
    <text evidence="15">The sequence shown here is derived from an EMBL/GenBank/DDBJ whole genome shotgun (WGS) entry which is preliminary data.</text>
</comment>
<dbReference type="Proteomes" id="UP000646745">
    <property type="component" value="Unassembled WGS sequence"/>
</dbReference>
<evidence type="ECO:0000256" key="1">
    <source>
        <dbReference type="ARBA" id="ARBA00002510"/>
    </source>
</evidence>
<keyword evidence="6" id="KW-0533">Nickel</keyword>
<dbReference type="PANTHER" id="PTHR40659:SF1">
    <property type="entry name" value="NICKEL_COBALT EFFLUX SYSTEM RCNA"/>
    <property type="match status" value="1"/>
</dbReference>
<keyword evidence="10" id="KW-0921">Nickel transport</keyword>
<evidence type="ECO:0000256" key="4">
    <source>
        <dbReference type="ARBA" id="ARBA00022448"/>
    </source>
</evidence>
<evidence type="ECO:0000313" key="15">
    <source>
        <dbReference type="EMBL" id="GHB32456.1"/>
    </source>
</evidence>
<dbReference type="InterPro" id="IPR051224">
    <property type="entry name" value="NiCoT_RcnA"/>
</dbReference>
<feature type="region of interest" description="Disordered" evidence="14">
    <location>
        <begin position="356"/>
        <end position="381"/>
    </location>
</feature>
<dbReference type="InterPro" id="IPR011541">
    <property type="entry name" value="Ni/Co_transpt_high_affinity"/>
</dbReference>
<evidence type="ECO:0000256" key="14">
    <source>
        <dbReference type="SAM" id="MobiDB-lite"/>
    </source>
</evidence>
<dbReference type="Pfam" id="PF03824">
    <property type="entry name" value="NicO"/>
    <property type="match status" value="1"/>
</dbReference>
<name>A0ABQ3EET3_9GAMM</name>
<dbReference type="PANTHER" id="PTHR40659">
    <property type="entry name" value="NICKEL/COBALT EFFLUX SYSTEM RCNA"/>
    <property type="match status" value="1"/>
</dbReference>
<feature type="transmembrane region" description="Helical" evidence="13">
    <location>
        <begin position="331"/>
        <end position="352"/>
    </location>
</feature>
<dbReference type="RefSeq" id="WP_189445940.1">
    <property type="nucleotide sequence ID" value="NZ_BMZI01000008.1"/>
</dbReference>
<feature type="transmembrane region" description="Helical" evidence="13">
    <location>
        <begin position="103"/>
        <end position="133"/>
    </location>
</feature>
<evidence type="ECO:0000256" key="10">
    <source>
        <dbReference type="ARBA" id="ARBA00023112"/>
    </source>
</evidence>
<evidence type="ECO:0000256" key="7">
    <source>
        <dbReference type="ARBA" id="ARBA00022692"/>
    </source>
</evidence>
<keyword evidence="5" id="KW-1003">Cell membrane</keyword>
<reference evidence="16" key="1">
    <citation type="journal article" date="2019" name="Int. J. Syst. Evol. Microbiol.">
        <title>The Global Catalogue of Microorganisms (GCM) 10K type strain sequencing project: providing services to taxonomists for standard genome sequencing and annotation.</title>
        <authorList>
            <consortium name="The Broad Institute Genomics Platform"/>
            <consortium name="The Broad Institute Genome Sequencing Center for Infectious Disease"/>
            <person name="Wu L."/>
            <person name="Ma J."/>
        </authorList>
    </citation>
    <scope>NUCLEOTIDE SEQUENCE [LARGE SCALE GENOMIC DNA]</scope>
    <source>
        <strain evidence="16">KCTC 32998</strain>
    </source>
</reference>
<keyword evidence="7 13" id="KW-0812">Transmembrane</keyword>
<feature type="transmembrane region" description="Helical" evidence="13">
    <location>
        <begin position="286"/>
        <end position="310"/>
    </location>
</feature>
<keyword evidence="16" id="KW-1185">Reference proteome</keyword>
<dbReference type="EMBL" id="BMZI01000008">
    <property type="protein sequence ID" value="GHB32456.1"/>
    <property type="molecule type" value="Genomic_DNA"/>
</dbReference>
<evidence type="ECO:0000256" key="6">
    <source>
        <dbReference type="ARBA" id="ARBA00022596"/>
    </source>
</evidence>
<evidence type="ECO:0000256" key="5">
    <source>
        <dbReference type="ARBA" id="ARBA00022475"/>
    </source>
</evidence>
<proteinExistence type="inferred from homology"/>
<keyword evidence="4 13" id="KW-0813">Transport</keyword>
<feature type="transmembrane region" description="Helical" evidence="13">
    <location>
        <begin position="254"/>
        <end position="280"/>
    </location>
</feature>
<organism evidence="15 16">
    <name type="scientific">Salinicola rhizosphaerae</name>
    <dbReference type="NCBI Taxonomy" id="1443141"/>
    <lineage>
        <taxon>Bacteria</taxon>
        <taxon>Pseudomonadati</taxon>
        <taxon>Pseudomonadota</taxon>
        <taxon>Gammaproteobacteria</taxon>
        <taxon>Oceanospirillales</taxon>
        <taxon>Halomonadaceae</taxon>
        <taxon>Salinicola</taxon>
    </lineage>
</organism>
<evidence type="ECO:0000256" key="2">
    <source>
        <dbReference type="ARBA" id="ARBA00004651"/>
    </source>
</evidence>
<evidence type="ECO:0000256" key="13">
    <source>
        <dbReference type="RuleBase" id="RU362101"/>
    </source>
</evidence>
<gene>
    <name evidence="15" type="ORF">GCM10009038_34120</name>
</gene>
<protein>
    <recommendedName>
        <fullName evidence="13">Nickel/cobalt efflux system</fullName>
    </recommendedName>
</protein>
<evidence type="ECO:0000313" key="16">
    <source>
        <dbReference type="Proteomes" id="UP000646745"/>
    </source>
</evidence>
<keyword evidence="11 13" id="KW-0472">Membrane</keyword>
<keyword evidence="3" id="KW-0171">Cobalt transport</keyword>
<keyword evidence="8 13" id="KW-1133">Transmembrane helix</keyword>
<evidence type="ECO:0000256" key="8">
    <source>
        <dbReference type="ARBA" id="ARBA00022989"/>
    </source>
</evidence>
<comment type="subcellular location">
    <subcellularLocation>
        <location evidence="2 13">Cell membrane</location>
        <topology evidence="2 13">Multi-pass membrane protein</topology>
    </subcellularLocation>
</comment>
<feature type="transmembrane region" description="Helical" evidence="13">
    <location>
        <begin position="145"/>
        <end position="163"/>
    </location>
</feature>
<evidence type="ECO:0000256" key="11">
    <source>
        <dbReference type="ARBA" id="ARBA00023136"/>
    </source>
</evidence>
<accession>A0ABQ3EET3</accession>
<keyword evidence="9" id="KW-0406">Ion transport</keyword>